<comment type="caution">
    <text evidence="2">The sequence shown here is derived from an EMBL/GenBank/DDBJ whole genome shotgun (WGS) entry which is preliminary data.</text>
</comment>
<evidence type="ECO:0000256" key="1">
    <source>
        <dbReference type="SAM" id="MobiDB-lite"/>
    </source>
</evidence>
<protein>
    <submittedName>
        <fullName evidence="2">Uncharacterized protein</fullName>
    </submittedName>
</protein>
<evidence type="ECO:0000313" key="2">
    <source>
        <dbReference type="EMBL" id="CAG2064814.1"/>
    </source>
</evidence>
<keyword evidence="3" id="KW-1185">Reference proteome</keyword>
<accession>A0ABN7PCK4</accession>
<reference evidence="2" key="1">
    <citation type="submission" date="2021-03" db="EMBL/GenBank/DDBJ databases">
        <authorList>
            <person name="Tran Van P."/>
        </authorList>
    </citation>
    <scope>NUCLEOTIDE SEQUENCE</scope>
</reference>
<dbReference type="Proteomes" id="UP001153148">
    <property type="component" value="Unassembled WGS sequence"/>
</dbReference>
<name>A0ABN7PCK4_TIMPD</name>
<sequence length="110" mass="12437">MQPLKQSKGGRGWGPVLVGTPPLEGRLPSPSSKNYLTWTGCEILRGTMSNWNFESPDGMDKNKTTLENRERFTKLDSNLTFIPSLDDKKPEEKSLSKKPIPYFKLVSTKH</sequence>
<gene>
    <name evidence="2" type="ORF">TPAB3V08_LOCUS11758</name>
</gene>
<dbReference type="EMBL" id="CAJPIN010037124">
    <property type="protein sequence ID" value="CAG2064814.1"/>
    <property type="molecule type" value="Genomic_DNA"/>
</dbReference>
<evidence type="ECO:0000313" key="3">
    <source>
        <dbReference type="Proteomes" id="UP001153148"/>
    </source>
</evidence>
<feature type="region of interest" description="Disordered" evidence="1">
    <location>
        <begin position="1"/>
        <end position="31"/>
    </location>
</feature>
<proteinExistence type="predicted"/>
<organism evidence="2 3">
    <name type="scientific">Timema podura</name>
    <name type="common">Walking stick</name>
    <dbReference type="NCBI Taxonomy" id="61482"/>
    <lineage>
        <taxon>Eukaryota</taxon>
        <taxon>Metazoa</taxon>
        <taxon>Ecdysozoa</taxon>
        <taxon>Arthropoda</taxon>
        <taxon>Hexapoda</taxon>
        <taxon>Insecta</taxon>
        <taxon>Pterygota</taxon>
        <taxon>Neoptera</taxon>
        <taxon>Polyneoptera</taxon>
        <taxon>Phasmatodea</taxon>
        <taxon>Timematodea</taxon>
        <taxon>Timematoidea</taxon>
        <taxon>Timematidae</taxon>
        <taxon>Timema</taxon>
    </lineage>
</organism>
<feature type="non-terminal residue" evidence="2">
    <location>
        <position position="110"/>
    </location>
</feature>